<evidence type="ECO:0000259" key="12">
    <source>
        <dbReference type="SMART" id="SM00382"/>
    </source>
</evidence>
<organism evidence="13 14">
    <name type="scientific">Candidatus Dojkabacteria bacterium</name>
    <dbReference type="NCBI Taxonomy" id="2099670"/>
    <lineage>
        <taxon>Bacteria</taxon>
        <taxon>Candidatus Dojkabacteria</taxon>
    </lineage>
</organism>
<dbReference type="CDD" id="cd18137">
    <property type="entry name" value="HLD_clamp_pol_III_gamma_tau"/>
    <property type="match status" value="1"/>
</dbReference>
<dbReference type="GO" id="GO:0003677">
    <property type="term" value="F:DNA binding"/>
    <property type="evidence" value="ECO:0007669"/>
    <property type="project" value="InterPro"/>
</dbReference>
<dbReference type="EC" id="2.7.7.7" evidence="11"/>
<keyword evidence="4 11" id="KW-0235">DNA replication</keyword>
<evidence type="ECO:0000256" key="5">
    <source>
        <dbReference type="ARBA" id="ARBA00022723"/>
    </source>
</evidence>
<keyword evidence="9 11" id="KW-0239">DNA-directed DNA polymerase</keyword>
<evidence type="ECO:0000256" key="11">
    <source>
        <dbReference type="RuleBase" id="RU364063"/>
    </source>
</evidence>
<dbReference type="InterPro" id="IPR050238">
    <property type="entry name" value="DNA_Rep/Repair_Clamp_Loader"/>
</dbReference>
<dbReference type="GO" id="GO:0003887">
    <property type="term" value="F:DNA-directed DNA polymerase activity"/>
    <property type="evidence" value="ECO:0007669"/>
    <property type="project" value="UniProtKB-KW"/>
</dbReference>
<comment type="subunit">
    <text evidence="11">DNA polymerase III contains a core (composed of alpha, epsilon and theta chains) that associates with a tau subunit. This core dimerizes to form the POLIII' complex. PolIII' associates with the gamma complex (composed of gamma, delta, delta', psi and chi chains) and with the beta chain to form the complete DNA polymerase III complex.</text>
</comment>
<dbReference type="SMART" id="SM00382">
    <property type="entry name" value="AAA"/>
    <property type="match status" value="1"/>
</dbReference>
<dbReference type="GO" id="GO:0006261">
    <property type="term" value="P:DNA-templated DNA replication"/>
    <property type="evidence" value="ECO:0007669"/>
    <property type="project" value="TreeGrafter"/>
</dbReference>
<dbReference type="Pfam" id="PF13177">
    <property type="entry name" value="DNA_pol3_delta2"/>
    <property type="match status" value="1"/>
</dbReference>
<keyword evidence="7" id="KW-0862">Zinc</keyword>
<dbReference type="GO" id="GO:0046872">
    <property type="term" value="F:metal ion binding"/>
    <property type="evidence" value="ECO:0007669"/>
    <property type="project" value="UniProtKB-KW"/>
</dbReference>
<evidence type="ECO:0000256" key="6">
    <source>
        <dbReference type="ARBA" id="ARBA00022741"/>
    </source>
</evidence>
<feature type="domain" description="AAA+ ATPase" evidence="12">
    <location>
        <begin position="36"/>
        <end position="182"/>
    </location>
</feature>
<comment type="catalytic activity">
    <reaction evidence="10 11">
        <text>DNA(n) + a 2'-deoxyribonucleoside 5'-triphosphate = DNA(n+1) + diphosphate</text>
        <dbReference type="Rhea" id="RHEA:22508"/>
        <dbReference type="Rhea" id="RHEA-COMP:17339"/>
        <dbReference type="Rhea" id="RHEA-COMP:17340"/>
        <dbReference type="ChEBI" id="CHEBI:33019"/>
        <dbReference type="ChEBI" id="CHEBI:61560"/>
        <dbReference type="ChEBI" id="CHEBI:173112"/>
        <dbReference type="EC" id="2.7.7.7"/>
    </reaction>
</comment>
<dbReference type="InterPro" id="IPR045085">
    <property type="entry name" value="HLD_clamp_pol_III_gamma_tau"/>
</dbReference>
<comment type="similarity">
    <text evidence="1 11">Belongs to the DnaX/STICHEL family.</text>
</comment>
<dbReference type="InterPro" id="IPR003593">
    <property type="entry name" value="AAA+_ATPase"/>
</dbReference>
<dbReference type="EMBL" id="JAGQLL010000034">
    <property type="protein sequence ID" value="MCA9380170.1"/>
    <property type="molecule type" value="Genomic_DNA"/>
</dbReference>
<keyword evidence="5" id="KW-0479">Metal-binding</keyword>
<comment type="function">
    <text evidence="11">DNA polymerase III is a complex, multichain enzyme responsible for most of the replicative synthesis in bacteria. This DNA polymerase also exhibits 3' to 5' exonuclease activity.</text>
</comment>
<evidence type="ECO:0000256" key="4">
    <source>
        <dbReference type="ARBA" id="ARBA00022705"/>
    </source>
</evidence>
<dbReference type="PANTHER" id="PTHR11669">
    <property type="entry name" value="REPLICATION FACTOR C / DNA POLYMERASE III GAMMA-TAU SUBUNIT"/>
    <property type="match status" value="1"/>
</dbReference>
<reference evidence="13" key="2">
    <citation type="journal article" date="2021" name="Microbiome">
        <title>Successional dynamics and alternative stable states in a saline activated sludge microbial community over 9 years.</title>
        <authorList>
            <person name="Wang Y."/>
            <person name="Ye J."/>
            <person name="Ju F."/>
            <person name="Liu L."/>
            <person name="Boyd J.A."/>
            <person name="Deng Y."/>
            <person name="Parks D.H."/>
            <person name="Jiang X."/>
            <person name="Yin X."/>
            <person name="Woodcroft B.J."/>
            <person name="Tyson G.W."/>
            <person name="Hugenholtz P."/>
            <person name="Polz M.F."/>
            <person name="Zhang T."/>
        </authorList>
    </citation>
    <scope>NUCLEOTIDE SEQUENCE</scope>
    <source>
        <strain evidence="13">HKST-UBA15</strain>
    </source>
</reference>
<protein>
    <recommendedName>
        <fullName evidence="11">DNA polymerase III subunit gamma/tau</fullName>
        <ecNumber evidence="11">2.7.7.7</ecNumber>
    </recommendedName>
</protein>
<name>A0A955I6Y7_9BACT</name>
<sequence length="518" mass="58529">MPQVLYRKYRSKDFSEIYGQDRIKKVLIQALKDNRVAHAYLFTGPRGTGKTTTARILAKALNCTNRKDSNPCNKCNNCVAINDASFMDLIEIDAASNRGIDEIRELKEKVGFLPVQGTYKVYIIDEVHMLTSEAFNALLKTLEEPPSNIVFILATTEVHKLPQTIISRTQRFDFKLATKDQLREKLTHILKKEGVKFEEEAIDLIISSSGGSFRDSETILEKVLSSTGYEKDKKVNVEDVTTVLGFADMQLVNDLIEYTYKGDVNKAFEVISISLDEGVDTNQFIKQLLLQTRDELTKSVSGDKSRYSTRFLFTFIKNVSEAFDKMRLSILPSLTLEMAILSIVEISGNNTEFFEEDKSSRLPIVDKEIKDNKSPKNVKMVSEIKNVKKEVAKSEKIELAESSVSINSDKILSQWGKLVSKAKDNNPHLAALLVNVVVKEVEGDNIHVEVPFGFHQKQLENNRVRNVISGMMMDVFGTSLNMEIVVNKSLAIKKEEKPEKDDSNVDMVEEVFSDLEDL</sequence>
<dbReference type="PRINTS" id="PR00300">
    <property type="entry name" value="CLPPROTEASEA"/>
</dbReference>
<evidence type="ECO:0000313" key="13">
    <source>
        <dbReference type="EMBL" id="MCA9380170.1"/>
    </source>
</evidence>
<keyword evidence="3 11" id="KW-0548">Nucleotidyltransferase</keyword>
<dbReference type="NCBIfam" id="NF004046">
    <property type="entry name" value="PRK05563.1"/>
    <property type="match status" value="1"/>
</dbReference>
<dbReference type="InterPro" id="IPR027417">
    <property type="entry name" value="P-loop_NTPase"/>
</dbReference>
<dbReference type="Gene3D" id="1.10.8.60">
    <property type="match status" value="1"/>
</dbReference>
<dbReference type="InterPro" id="IPR008921">
    <property type="entry name" value="DNA_pol3_clamp-load_cplx_C"/>
</dbReference>
<keyword evidence="8 11" id="KW-0067">ATP-binding</keyword>
<evidence type="ECO:0000256" key="1">
    <source>
        <dbReference type="ARBA" id="ARBA00006360"/>
    </source>
</evidence>
<dbReference type="Proteomes" id="UP000745577">
    <property type="component" value="Unassembled WGS sequence"/>
</dbReference>
<dbReference type="Pfam" id="PF22608">
    <property type="entry name" value="DNAX_ATPase_lid"/>
    <property type="match status" value="1"/>
</dbReference>
<dbReference type="Gene3D" id="3.40.50.300">
    <property type="entry name" value="P-loop containing nucleotide triphosphate hydrolases"/>
    <property type="match status" value="1"/>
</dbReference>
<keyword evidence="2 11" id="KW-0808">Transferase</keyword>
<dbReference type="AlphaFoldDB" id="A0A955I6Y7"/>
<dbReference type="InterPro" id="IPR022754">
    <property type="entry name" value="DNA_pol_III_gamma-3"/>
</dbReference>
<evidence type="ECO:0000256" key="3">
    <source>
        <dbReference type="ARBA" id="ARBA00022695"/>
    </source>
</evidence>
<evidence type="ECO:0000256" key="10">
    <source>
        <dbReference type="ARBA" id="ARBA00049244"/>
    </source>
</evidence>
<dbReference type="GO" id="GO:0009360">
    <property type="term" value="C:DNA polymerase III complex"/>
    <property type="evidence" value="ECO:0007669"/>
    <property type="project" value="InterPro"/>
</dbReference>
<dbReference type="InterPro" id="IPR001270">
    <property type="entry name" value="ClpA/B"/>
</dbReference>
<dbReference type="SUPFAM" id="SSF52540">
    <property type="entry name" value="P-loop containing nucleoside triphosphate hydrolases"/>
    <property type="match status" value="1"/>
</dbReference>
<dbReference type="CDD" id="cd00009">
    <property type="entry name" value="AAA"/>
    <property type="match status" value="1"/>
</dbReference>
<evidence type="ECO:0000313" key="14">
    <source>
        <dbReference type="Proteomes" id="UP000745577"/>
    </source>
</evidence>
<evidence type="ECO:0000256" key="8">
    <source>
        <dbReference type="ARBA" id="ARBA00022840"/>
    </source>
</evidence>
<dbReference type="GO" id="GO:0005524">
    <property type="term" value="F:ATP binding"/>
    <property type="evidence" value="ECO:0007669"/>
    <property type="project" value="UniProtKB-KW"/>
</dbReference>
<evidence type="ECO:0000256" key="2">
    <source>
        <dbReference type="ARBA" id="ARBA00022679"/>
    </source>
</evidence>
<evidence type="ECO:0000256" key="7">
    <source>
        <dbReference type="ARBA" id="ARBA00022833"/>
    </source>
</evidence>
<comment type="caution">
    <text evidence="13">The sequence shown here is derived from an EMBL/GenBank/DDBJ whole genome shotgun (WGS) entry which is preliminary data.</text>
</comment>
<dbReference type="Pfam" id="PF12169">
    <property type="entry name" value="DNA_pol3_gamma3"/>
    <property type="match status" value="1"/>
</dbReference>
<evidence type="ECO:0000256" key="9">
    <source>
        <dbReference type="ARBA" id="ARBA00022932"/>
    </source>
</evidence>
<dbReference type="InterPro" id="IPR012763">
    <property type="entry name" value="DNA_pol_III_sug/sutau_N"/>
</dbReference>
<dbReference type="NCBIfam" id="TIGR02397">
    <property type="entry name" value="dnaX_nterm"/>
    <property type="match status" value="1"/>
</dbReference>
<accession>A0A955I6Y7</accession>
<gene>
    <name evidence="11 13" type="primary">dnaX</name>
    <name evidence="13" type="ORF">KC675_03245</name>
</gene>
<proteinExistence type="inferred from homology"/>
<keyword evidence="6 11" id="KW-0547">Nucleotide-binding</keyword>
<reference evidence="13" key="1">
    <citation type="submission" date="2020-04" db="EMBL/GenBank/DDBJ databases">
        <authorList>
            <person name="Zhang T."/>
        </authorList>
    </citation>
    <scope>NUCLEOTIDE SEQUENCE</scope>
    <source>
        <strain evidence="13">HKST-UBA15</strain>
    </source>
</reference>
<dbReference type="SUPFAM" id="SSF48019">
    <property type="entry name" value="post-AAA+ oligomerization domain-like"/>
    <property type="match status" value="1"/>
</dbReference>
<dbReference type="FunFam" id="3.40.50.300:FF:000014">
    <property type="entry name" value="DNA polymerase III subunit gamma/tau"/>
    <property type="match status" value="1"/>
</dbReference>
<dbReference type="PANTHER" id="PTHR11669:SF0">
    <property type="entry name" value="PROTEIN STICHEL-LIKE 2"/>
    <property type="match status" value="1"/>
</dbReference>